<evidence type="ECO:0000313" key="3">
    <source>
        <dbReference type="Proteomes" id="UP000192276"/>
    </source>
</evidence>
<dbReference type="EMBL" id="LWBP01000056">
    <property type="protein sequence ID" value="OQP66128.1"/>
    <property type="molecule type" value="Genomic_DNA"/>
</dbReference>
<sequence length="60" mass="7062">MLTKAVLFFSTMSVAVILLLIIIIEYIFRFTDFGILRFVYYAKLNEISKSLNLKIRDLKN</sequence>
<comment type="caution">
    <text evidence="2">The sequence shown here is derived from an EMBL/GenBank/DDBJ whole genome shotgun (WGS) entry which is preliminary data.</text>
</comment>
<evidence type="ECO:0000256" key="1">
    <source>
        <dbReference type="SAM" id="Phobius"/>
    </source>
</evidence>
<name>A0A1V9G6K7_9BACT</name>
<proteinExistence type="predicted"/>
<dbReference type="AlphaFoldDB" id="A0A1V9G6K7"/>
<gene>
    <name evidence="2" type="ORF">A4R26_13625</name>
</gene>
<keyword evidence="1" id="KW-1133">Transmembrane helix</keyword>
<keyword evidence="3" id="KW-1185">Reference proteome</keyword>
<dbReference type="Proteomes" id="UP000192276">
    <property type="component" value="Unassembled WGS sequence"/>
</dbReference>
<accession>A0A1V9G6K7</accession>
<keyword evidence="1" id="KW-0812">Transmembrane</keyword>
<organism evidence="2 3">
    <name type="scientific">Niastella populi</name>
    <dbReference type="NCBI Taxonomy" id="550983"/>
    <lineage>
        <taxon>Bacteria</taxon>
        <taxon>Pseudomonadati</taxon>
        <taxon>Bacteroidota</taxon>
        <taxon>Chitinophagia</taxon>
        <taxon>Chitinophagales</taxon>
        <taxon>Chitinophagaceae</taxon>
        <taxon>Niastella</taxon>
    </lineage>
</organism>
<reference evidence="3" key="1">
    <citation type="submission" date="2016-04" db="EMBL/GenBank/DDBJ databases">
        <authorList>
            <person name="Chen L."/>
            <person name="Zhuang W."/>
            <person name="Wang G."/>
        </authorList>
    </citation>
    <scope>NUCLEOTIDE SEQUENCE [LARGE SCALE GENOMIC DNA]</scope>
    <source>
        <strain evidence="3">208</strain>
    </source>
</reference>
<feature type="transmembrane region" description="Helical" evidence="1">
    <location>
        <begin position="6"/>
        <end position="28"/>
    </location>
</feature>
<protein>
    <submittedName>
        <fullName evidence="2">Uncharacterized protein</fullName>
    </submittedName>
</protein>
<keyword evidence="1" id="KW-0472">Membrane</keyword>
<evidence type="ECO:0000313" key="2">
    <source>
        <dbReference type="EMBL" id="OQP66128.1"/>
    </source>
</evidence>